<organism evidence="1 2">
    <name type="scientific">Xyrichtys novacula</name>
    <name type="common">Pearly razorfish</name>
    <name type="synonym">Hemipteronotus novacula</name>
    <dbReference type="NCBI Taxonomy" id="13765"/>
    <lineage>
        <taxon>Eukaryota</taxon>
        <taxon>Metazoa</taxon>
        <taxon>Chordata</taxon>
        <taxon>Craniata</taxon>
        <taxon>Vertebrata</taxon>
        <taxon>Euteleostomi</taxon>
        <taxon>Actinopterygii</taxon>
        <taxon>Neopterygii</taxon>
        <taxon>Teleostei</taxon>
        <taxon>Neoteleostei</taxon>
        <taxon>Acanthomorphata</taxon>
        <taxon>Eupercaria</taxon>
        <taxon>Labriformes</taxon>
        <taxon>Labridae</taxon>
        <taxon>Xyrichtys</taxon>
    </lineage>
</organism>
<feature type="non-terminal residue" evidence="1">
    <location>
        <position position="102"/>
    </location>
</feature>
<name>A0AAV1F9E2_XYRNO</name>
<evidence type="ECO:0000313" key="2">
    <source>
        <dbReference type="Proteomes" id="UP001178508"/>
    </source>
</evidence>
<dbReference type="AlphaFoldDB" id="A0AAV1F9E2"/>
<accession>A0AAV1F9E2</accession>
<keyword evidence="2" id="KW-1185">Reference proteome</keyword>
<feature type="non-terminal residue" evidence="1">
    <location>
        <position position="1"/>
    </location>
</feature>
<dbReference type="EMBL" id="OY660869">
    <property type="protein sequence ID" value="CAJ1057777.1"/>
    <property type="molecule type" value="Genomic_DNA"/>
</dbReference>
<protein>
    <submittedName>
        <fullName evidence="1">Uncharacterized protein</fullName>
    </submittedName>
</protein>
<gene>
    <name evidence="1" type="ORF">XNOV1_A042373</name>
</gene>
<evidence type="ECO:0000313" key="1">
    <source>
        <dbReference type="EMBL" id="CAJ1057777.1"/>
    </source>
</evidence>
<dbReference type="Proteomes" id="UP001178508">
    <property type="component" value="Chromosome 6"/>
</dbReference>
<reference evidence="1" key="1">
    <citation type="submission" date="2023-08" db="EMBL/GenBank/DDBJ databases">
        <authorList>
            <person name="Alioto T."/>
            <person name="Alioto T."/>
            <person name="Gomez Garrido J."/>
        </authorList>
    </citation>
    <scope>NUCLEOTIDE SEQUENCE</scope>
</reference>
<sequence>SVDCGGLFTVGLVVFTEAEAEGGRENGEVVWINLLGNGGGTWGVKVAVGGQGIGGLDGVAIETFPGEDCGLIGQQLKREAVKRVATGGAPSLIPLSRLPARP</sequence>
<proteinExistence type="predicted"/>